<name>A0A3M0K7S2_HIRRU</name>
<dbReference type="OrthoDB" id="8195947at2759"/>
<dbReference type="AlphaFoldDB" id="A0A3M0K7S2"/>
<feature type="compositionally biased region" description="Polar residues" evidence="1">
    <location>
        <begin position="165"/>
        <end position="176"/>
    </location>
</feature>
<dbReference type="STRING" id="333673.A0A3M0K7S2"/>
<proteinExistence type="predicted"/>
<protein>
    <submittedName>
        <fullName evidence="2">Uncharacterized protein</fullName>
    </submittedName>
</protein>
<comment type="caution">
    <text evidence="2">The sequence shown here is derived from an EMBL/GenBank/DDBJ whole genome shotgun (WGS) entry which is preliminary data.</text>
</comment>
<keyword evidence="3" id="KW-1185">Reference proteome</keyword>
<organism evidence="2 3">
    <name type="scientific">Hirundo rustica rustica</name>
    <dbReference type="NCBI Taxonomy" id="333673"/>
    <lineage>
        <taxon>Eukaryota</taxon>
        <taxon>Metazoa</taxon>
        <taxon>Chordata</taxon>
        <taxon>Craniata</taxon>
        <taxon>Vertebrata</taxon>
        <taxon>Euteleostomi</taxon>
        <taxon>Archelosauria</taxon>
        <taxon>Archosauria</taxon>
        <taxon>Dinosauria</taxon>
        <taxon>Saurischia</taxon>
        <taxon>Theropoda</taxon>
        <taxon>Coelurosauria</taxon>
        <taxon>Aves</taxon>
        <taxon>Neognathae</taxon>
        <taxon>Neoaves</taxon>
        <taxon>Telluraves</taxon>
        <taxon>Australaves</taxon>
        <taxon>Passeriformes</taxon>
        <taxon>Sylvioidea</taxon>
        <taxon>Hirundinidae</taxon>
        <taxon>Hirundo</taxon>
    </lineage>
</organism>
<reference evidence="2 3" key="1">
    <citation type="submission" date="2018-07" db="EMBL/GenBank/DDBJ databases">
        <title>A high quality draft genome assembly of the barn swallow (H. rustica rustica).</title>
        <authorList>
            <person name="Formenti G."/>
            <person name="Chiara M."/>
            <person name="Poveda L."/>
            <person name="Francoijs K.-J."/>
            <person name="Bonisoli-Alquati A."/>
            <person name="Canova L."/>
            <person name="Gianfranceschi L."/>
            <person name="Horner D.S."/>
            <person name="Saino N."/>
        </authorList>
    </citation>
    <scope>NUCLEOTIDE SEQUENCE [LARGE SCALE GENOMIC DNA]</scope>
    <source>
        <strain evidence="2">Chelidonia</strain>
        <tissue evidence="2">Blood</tissue>
    </source>
</reference>
<evidence type="ECO:0000256" key="1">
    <source>
        <dbReference type="SAM" id="MobiDB-lite"/>
    </source>
</evidence>
<dbReference type="EMBL" id="QRBI01000131">
    <property type="protein sequence ID" value="RMC03167.1"/>
    <property type="molecule type" value="Genomic_DNA"/>
</dbReference>
<gene>
    <name evidence="2" type="ORF">DUI87_20361</name>
</gene>
<accession>A0A3M0K7S2</accession>
<sequence length="227" mass="24673">MIAPKDGGGHVFCISAHGGMILPAIRRSAVLFSPITLKLMEENLSITGGTVLVFEARQCALKSNQPSVSGSNCNEKMSENAFSLALNWRCVLLWWHRRKVVSGPSQAQSPGALQIPISPRSLWGFSFVAGMAEYIPHPPSTWPAGPQPPHTSAICPLEPVDPGISEQQTPSEQPPSSLELGEDEEVTLPPDPDVPYPDLAPVVFFCLKQTTSPRSWCIKMVCNPYPF</sequence>
<feature type="region of interest" description="Disordered" evidence="1">
    <location>
        <begin position="143"/>
        <end position="191"/>
    </location>
</feature>
<dbReference type="Proteomes" id="UP000269221">
    <property type="component" value="Unassembled WGS sequence"/>
</dbReference>
<evidence type="ECO:0000313" key="3">
    <source>
        <dbReference type="Proteomes" id="UP000269221"/>
    </source>
</evidence>
<evidence type="ECO:0000313" key="2">
    <source>
        <dbReference type="EMBL" id="RMC03167.1"/>
    </source>
</evidence>